<gene>
    <name evidence="1" type="ORF">G3O08_05685</name>
</gene>
<accession>A0A7K3WMW4</accession>
<dbReference type="PROSITE" id="PS51257">
    <property type="entry name" value="PROKAR_LIPOPROTEIN"/>
    <property type="match status" value="1"/>
</dbReference>
<dbReference type="EMBL" id="JAAGVY010000007">
    <property type="protein sequence ID" value="NEN22990.1"/>
    <property type="molecule type" value="Genomic_DNA"/>
</dbReference>
<dbReference type="AlphaFoldDB" id="A0A7K3WMW4"/>
<dbReference type="RefSeq" id="WP_163283762.1">
    <property type="nucleotide sequence ID" value="NZ_JAAGVY010000007.1"/>
</dbReference>
<evidence type="ECO:0000313" key="2">
    <source>
        <dbReference type="Proteomes" id="UP000486602"/>
    </source>
</evidence>
<reference evidence="1 2" key="1">
    <citation type="submission" date="2020-02" db="EMBL/GenBank/DDBJ databases">
        <title>Out from the shadows clarifying the taxonomy of the family Cryomorphaceae and related taxa by utilizing the GTDB taxonomic framework.</title>
        <authorList>
            <person name="Bowman J.P."/>
        </authorList>
    </citation>
    <scope>NUCLEOTIDE SEQUENCE [LARGE SCALE GENOMIC DNA]</scope>
    <source>
        <strain evidence="1 2">QSSC 1-22</strain>
    </source>
</reference>
<organism evidence="1 2">
    <name type="scientific">Cryomorpha ignava</name>
    <dbReference type="NCBI Taxonomy" id="101383"/>
    <lineage>
        <taxon>Bacteria</taxon>
        <taxon>Pseudomonadati</taxon>
        <taxon>Bacteroidota</taxon>
        <taxon>Flavobacteriia</taxon>
        <taxon>Flavobacteriales</taxon>
        <taxon>Cryomorphaceae</taxon>
        <taxon>Cryomorpha</taxon>
    </lineage>
</organism>
<keyword evidence="2" id="KW-1185">Reference proteome</keyword>
<dbReference type="Proteomes" id="UP000486602">
    <property type="component" value="Unassembled WGS sequence"/>
</dbReference>
<name>A0A7K3WMW4_9FLAO</name>
<evidence type="ECO:0000313" key="1">
    <source>
        <dbReference type="EMBL" id="NEN22990.1"/>
    </source>
</evidence>
<comment type="caution">
    <text evidence="1">The sequence shown here is derived from an EMBL/GenBank/DDBJ whole genome shotgun (WGS) entry which is preliminary data.</text>
</comment>
<protein>
    <recommendedName>
        <fullName evidence="3">Cytochrome c</fullName>
    </recommendedName>
</protein>
<evidence type="ECO:0008006" key="3">
    <source>
        <dbReference type="Google" id="ProtNLM"/>
    </source>
</evidence>
<sequence length="127" mass="13687">MERLNKHKTLGIILILLSGTFVSSCYYDNEEELYPYGNLNCDTLSVITYTNSIQAIANGSCAISGCHTGVNPTGGISLETYQQMKSIADDGKLGTRVLVQQNMPPSGPLSSCDLEAIQVWINNGAPE</sequence>
<proteinExistence type="predicted"/>